<protein>
    <submittedName>
        <fullName evidence="2">Uncharacterized protein family (UPF0150)</fullName>
    </submittedName>
</protein>
<dbReference type="AlphaFoldDB" id="A0A239ZYB6"/>
<evidence type="ECO:0000313" key="2">
    <source>
        <dbReference type="EMBL" id="SNV75880.1"/>
    </source>
</evidence>
<keyword evidence="3" id="KW-1185">Reference proteome</keyword>
<dbReference type="Gene3D" id="3.30.160.250">
    <property type="match status" value="1"/>
</dbReference>
<dbReference type="RefSeq" id="WP_095066625.1">
    <property type="nucleotide sequence ID" value="NZ_LT906470.1"/>
</dbReference>
<accession>A0A239ZYB6</accession>
<dbReference type="Pfam" id="PF15919">
    <property type="entry name" value="HicB_lk_antitox"/>
    <property type="match status" value="1"/>
</dbReference>
<dbReference type="InterPro" id="IPR035069">
    <property type="entry name" value="TTHA1013/TTHA0281-like"/>
</dbReference>
<dbReference type="EMBL" id="LT906470">
    <property type="protein sequence ID" value="SNV75880.1"/>
    <property type="molecule type" value="Genomic_DNA"/>
</dbReference>
<gene>
    <name evidence="2" type="ORF">SAMEA44547418_01855</name>
</gene>
<evidence type="ECO:0000313" key="3">
    <source>
        <dbReference type="Proteomes" id="UP000214973"/>
    </source>
</evidence>
<sequence>MKFIYPAVIHDDGDGLWAEFPDLEYSSSTGATLTELLTNAQEAMELFILGALEDGGTLPEATSIRNLPCTKSTYPTLVQTDIDLAKNSRSVKKTLTIPAWLNERALAKNLNFSQILQEALVEKTM</sequence>
<proteinExistence type="predicted"/>
<dbReference type="Proteomes" id="UP000214973">
    <property type="component" value="Chromosome 1"/>
</dbReference>
<name>A0A239ZYB6_9FIRM</name>
<dbReference type="SUPFAM" id="SSF143100">
    <property type="entry name" value="TTHA1013/TTHA0281-like"/>
    <property type="match status" value="1"/>
</dbReference>
<dbReference type="InterPro" id="IPR031807">
    <property type="entry name" value="HicB-like"/>
</dbReference>
<dbReference type="KEGG" id="vrm:44547418_01855"/>
<reference evidence="2 3" key="1">
    <citation type="submission" date="2017-06" db="EMBL/GenBank/DDBJ databases">
        <authorList>
            <consortium name="Pathogen Informatics"/>
        </authorList>
    </citation>
    <scope>NUCLEOTIDE SEQUENCE [LARGE SCALE GENOMIC DNA]</scope>
    <source>
        <strain evidence="2 3">NCTC12018</strain>
    </source>
</reference>
<organism evidence="2 3">
    <name type="scientific">Veillonella rodentium</name>
    <dbReference type="NCBI Taxonomy" id="248315"/>
    <lineage>
        <taxon>Bacteria</taxon>
        <taxon>Bacillati</taxon>
        <taxon>Bacillota</taxon>
        <taxon>Negativicutes</taxon>
        <taxon>Veillonellales</taxon>
        <taxon>Veillonellaceae</taxon>
        <taxon>Veillonella</taxon>
    </lineage>
</organism>
<feature type="domain" description="HicB-like antitoxin of toxin-antitoxin system" evidence="1">
    <location>
        <begin position="5"/>
        <end position="104"/>
    </location>
</feature>
<evidence type="ECO:0000259" key="1">
    <source>
        <dbReference type="Pfam" id="PF15919"/>
    </source>
</evidence>